<proteinExistence type="predicted"/>
<dbReference type="EMBL" id="JACHOU010000030">
    <property type="protein sequence ID" value="MBB6357726.1"/>
    <property type="molecule type" value="Genomic_DNA"/>
</dbReference>
<dbReference type="Proteomes" id="UP000536262">
    <property type="component" value="Unassembled WGS sequence"/>
</dbReference>
<evidence type="ECO:0000313" key="1">
    <source>
        <dbReference type="EMBL" id="MBB6357726.1"/>
    </source>
</evidence>
<reference evidence="1 2" key="1">
    <citation type="submission" date="2020-08" db="EMBL/GenBank/DDBJ databases">
        <title>Genomic Encyclopedia of Type Strains, Phase IV (KMG-IV): sequencing the most valuable type-strain genomes for metagenomic binning, comparative biology and taxonomic classification.</title>
        <authorList>
            <person name="Goeker M."/>
        </authorList>
    </citation>
    <scope>NUCLEOTIDE SEQUENCE [LARGE SCALE GENOMIC DNA]</scope>
    <source>
        <strain evidence="1 2">DSM 7051</strain>
    </source>
</reference>
<name>A0A7X0FDG7_9HYPH</name>
<sequence>MTALGEALTNRTAPHGLVQPGQLVFLSLSLPDFNRE</sequence>
<organism evidence="1 2">
    <name type="scientific">Aminobacter aganoensis</name>
    <dbReference type="NCBI Taxonomy" id="83264"/>
    <lineage>
        <taxon>Bacteria</taxon>
        <taxon>Pseudomonadati</taxon>
        <taxon>Pseudomonadota</taxon>
        <taxon>Alphaproteobacteria</taxon>
        <taxon>Hyphomicrobiales</taxon>
        <taxon>Phyllobacteriaceae</taxon>
        <taxon>Aminobacter</taxon>
    </lineage>
</organism>
<keyword evidence="2" id="KW-1185">Reference proteome</keyword>
<dbReference type="AlphaFoldDB" id="A0A7X0FDG7"/>
<gene>
    <name evidence="1" type="ORF">GGR00_005550</name>
</gene>
<protein>
    <submittedName>
        <fullName evidence="1">Uncharacterized protein</fullName>
    </submittedName>
</protein>
<comment type="caution">
    <text evidence="1">The sequence shown here is derived from an EMBL/GenBank/DDBJ whole genome shotgun (WGS) entry which is preliminary data.</text>
</comment>
<accession>A0A7X0FDG7</accession>
<evidence type="ECO:0000313" key="2">
    <source>
        <dbReference type="Proteomes" id="UP000536262"/>
    </source>
</evidence>